<dbReference type="SUPFAM" id="SSF69279">
    <property type="entry name" value="Phage tail proteins"/>
    <property type="match status" value="2"/>
</dbReference>
<dbReference type="Gene3D" id="3.55.50.10">
    <property type="entry name" value="Baseplate protein-like domains"/>
    <property type="match status" value="1"/>
</dbReference>
<dbReference type="Gene3D" id="4.10.220.110">
    <property type="match status" value="1"/>
</dbReference>
<dbReference type="Pfam" id="PF22178">
    <property type="entry name" value="Gp5_trimer_C"/>
    <property type="match status" value="1"/>
</dbReference>
<dbReference type="PANTHER" id="PTHR32305:SF15">
    <property type="entry name" value="PROTEIN RHSA-RELATED"/>
    <property type="match status" value="1"/>
</dbReference>
<dbReference type="STRING" id="551987.SAMN05192549_10567"/>
<dbReference type="PANTHER" id="PTHR32305">
    <property type="match status" value="1"/>
</dbReference>
<dbReference type="InterPro" id="IPR006531">
    <property type="entry name" value="Gp5/Vgr_OB"/>
</dbReference>
<dbReference type="NCBIfam" id="TIGR01646">
    <property type="entry name" value="vgr_GE"/>
    <property type="match status" value="1"/>
</dbReference>
<proteinExistence type="inferred from homology"/>
<dbReference type="AlphaFoldDB" id="A0A1M7PGZ3"/>
<accession>A0A1M7PGZ3</accession>
<keyword evidence="3" id="KW-0964">Secreted</keyword>
<dbReference type="InterPro" id="IPR050708">
    <property type="entry name" value="T6SS_VgrG/RHS"/>
</dbReference>
<reference evidence="7" key="1">
    <citation type="submission" date="2016-11" db="EMBL/GenBank/DDBJ databases">
        <authorList>
            <person name="Varghese N."/>
            <person name="Submissions S."/>
        </authorList>
    </citation>
    <scope>NUCLEOTIDE SEQUENCE [LARGE SCALE GENOMIC DNA]</scope>
    <source>
        <strain evidence="7">Sac-22</strain>
    </source>
</reference>
<dbReference type="Pfam" id="PF05954">
    <property type="entry name" value="Phage_GPD"/>
    <property type="match status" value="1"/>
</dbReference>
<feature type="domain" description="Gp5/Type VI secretion system Vgr protein OB-fold" evidence="4">
    <location>
        <begin position="372"/>
        <end position="439"/>
    </location>
</feature>
<dbReference type="GO" id="GO:0005576">
    <property type="term" value="C:extracellular region"/>
    <property type="evidence" value="ECO:0007669"/>
    <property type="project" value="UniProtKB-SubCell"/>
</dbReference>
<evidence type="ECO:0000256" key="1">
    <source>
        <dbReference type="ARBA" id="ARBA00004613"/>
    </source>
</evidence>
<evidence type="ECO:0000313" key="7">
    <source>
        <dbReference type="Proteomes" id="UP000184339"/>
    </source>
</evidence>
<evidence type="ECO:0000259" key="4">
    <source>
        <dbReference type="Pfam" id="PF04717"/>
    </source>
</evidence>
<dbReference type="InterPro" id="IPR017847">
    <property type="entry name" value="T6SS_RhsGE_Vgr_subset"/>
</dbReference>
<organism evidence="6 7">
    <name type="scientific">Duganella sacchari</name>
    <dbReference type="NCBI Taxonomy" id="551987"/>
    <lineage>
        <taxon>Bacteria</taxon>
        <taxon>Pseudomonadati</taxon>
        <taxon>Pseudomonadota</taxon>
        <taxon>Betaproteobacteria</taxon>
        <taxon>Burkholderiales</taxon>
        <taxon>Oxalobacteraceae</taxon>
        <taxon>Telluria group</taxon>
        <taxon>Duganella</taxon>
    </lineage>
</organism>
<protein>
    <submittedName>
        <fullName evidence="6">Type VI secretion system secreted protein VgrG</fullName>
    </submittedName>
</protein>
<dbReference type="InterPro" id="IPR054030">
    <property type="entry name" value="Gp5_Vgr_C"/>
</dbReference>
<dbReference type="OrthoDB" id="1907165at2"/>
<dbReference type="NCBIfam" id="TIGR03361">
    <property type="entry name" value="VI_Rhs_Vgr"/>
    <property type="match status" value="1"/>
</dbReference>
<evidence type="ECO:0000313" key="6">
    <source>
        <dbReference type="EMBL" id="SHN16332.1"/>
    </source>
</evidence>
<dbReference type="InterPro" id="IPR037026">
    <property type="entry name" value="Vgr_OB-fold_dom_sf"/>
</dbReference>
<dbReference type="InterPro" id="IPR006533">
    <property type="entry name" value="T6SS_Vgr_RhsGE"/>
</dbReference>
<dbReference type="EMBL" id="FRCX01000005">
    <property type="protein sequence ID" value="SHN16332.1"/>
    <property type="molecule type" value="Genomic_DNA"/>
</dbReference>
<dbReference type="Pfam" id="PF04717">
    <property type="entry name" value="Phage_base_V"/>
    <property type="match status" value="1"/>
</dbReference>
<comment type="subcellular location">
    <subcellularLocation>
        <location evidence="1">Secreted</location>
    </subcellularLocation>
</comment>
<evidence type="ECO:0000259" key="5">
    <source>
        <dbReference type="Pfam" id="PF22178"/>
    </source>
</evidence>
<dbReference type="Gene3D" id="2.40.50.230">
    <property type="entry name" value="Gp5 N-terminal domain"/>
    <property type="match status" value="1"/>
</dbReference>
<gene>
    <name evidence="6" type="ORF">SAMN05192549_10567</name>
</gene>
<name>A0A1M7PGZ3_9BURK</name>
<dbReference type="Gene3D" id="2.30.110.50">
    <property type="match status" value="1"/>
</dbReference>
<feature type="domain" description="Gp5/Type VI secretion system Vgr C-terminal trimerisation" evidence="5">
    <location>
        <begin position="458"/>
        <end position="570"/>
    </location>
</feature>
<dbReference type="SUPFAM" id="SSF69349">
    <property type="entry name" value="Phage fibre proteins"/>
    <property type="match status" value="1"/>
</dbReference>
<sequence>MRTGFEQPGGLLSLTSPFGDNDLLLDAVEGSEGISELFKFSLYMRSANAGLSAATVVGKNMTVTLNVEGGSKRYITGIVSRFIQGGFDQDFSTYEAEVVPMLWLLTLSRDRKIYQAKSVAEIIKAVLGDFGITFDDKLTQTYDKLDYVVQYDETAFDFISRLMEQAGIFYFFTFSSSGHTMVLGDASSNFADCDGAAKVRFFPHTGMSNEIDTVSRFAYENRIAIKKSTVNDYDFINPSTSLEGTHSATTGNGAVYEFATGHLAVAAANAIAKLRVEASQVGAEILRGDSYCYPFSAGSKFTLSGHFVDTLNAAFVLRRVHHTARDDLYSNSFEAFPSAVPFRPPVQTPRPRAVGCETALVVGPSGEEIWTDKWGRIKVQFPWDRDGAKDDKSSTWLRVAQSVAGKGFGALFLPRVGQEVVVTYLNGDPERPMVTGCVYNGENALPAELPANQTQTIMRTWSSKQGAAGNELRFEDKKDAEQLYMHAQKDMLTEIENALTTTIKKGAEIHTLQEGDRTVDVQKGKETHNVKGTRDITVTGDETHTNSGKFTHKVAGDYALTIDGKLTITVTGDISIKSSAGVTQEAGTAFAAKSGTAFSIKGGTELTSEAGTNLTNKAGMKMLNQGGVQMDNKAPIINSKADATQTVEAGAMLTLKGALAKVN</sequence>
<dbReference type="SUPFAM" id="SSF69255">
    <property type="entry name" value="gp5 N-terminal domain-like"/>
    <property type="match status" value="1"/>
</dbReference>
<keyword evidence="7" id="KW-1185">Reference proteome</keyword>
<evidence type="ECO:0000256" key="2">
    <source>
        <dbReference type="ARBA" id="ARBA00005558"/>
    </source>
</evidence>
<dbReference type="RefSeq" id="WP_072784753.1">
    <property type="nucleotide sequence ID" value="NZ_FRCX01000005.1"/>
</dbReference>
<dbReference type="Proteomes" id="UP000184339">
    <property type="component" value="Unassembled WGS sequence"/>
</dbReference>
<comment type="similarity">
    <text evidence="2">Belongs to the VgrG protein family.</text>
</comment>
<evidence type="ECO:0000256" key="3">
    <source>
        <dbReference type="ARBA" id="ARBA00022525"/>
    </source>
</evidence>